<reference evidence="2 3" key="1">
    <citation type="submission" date="2015-04" db="EMBL/GenBank/DDBJ databases">
        <title>Complete Genome Sequence of Kosmotoga pacifica SLHLJ1.</title>
        <authorList>
            <person name="Jiang L.J."/>
            <person name="Shao Z.Z."/>
            <person name="Jebbar M."/>
        </authorList>
    </citation>
    <scope>NUCLEOTIDE SEQUENCE [LARGE SCALE GENOMIC DNA]</scope>
    <source>
        <strain evidence="2 3">SLHLJ1</strain>
    </source>
</reference>
<dbReference type="InterPro" id="IPR003583">
    <property type="entry name" value="Hlx-hairpin-Hlx_DNA-bd_motif"/>
</dbReference>
<dbReference type="SUPFAM" id="SSF47781">
    <property type="entry name" value="RuvA domain 2-like"/>
    <property type="match status" value="3"/>
</dbReference>
<proteinExistence type="predicted"/>
<dbReference type="InterPro" id="IPR004509">
    <property type="entry name" value="Competence_ComEA_HhH"/>
</dbReference>
<dbReference type="PATRIC" id="fig|1330330.3.peg.35"/>
<feature type="domain" description="Helix-hairpin-helix DNA-binding motif class 1" evidence="1">
    <location>
        <begin position="165"/>
        <end position="184"/>
    </location>
</feature>
<dbReference type="GO" id="GO:0003677">
    <property type="term" value="F:DNA binding"/>
    <property type="evidence" value="ECO:0007669"/>
    <property type="project" value="InterPro"/>
</dbReference>
<dbReference type="PANTHER" id="PTHR21180:SF32">
    <property type="entry name" value="ENDONUCLEASE_EXONUCLEASE_PHOSPHATASE FAMILY DOMAIN-CONTAINING PROTEIN 1"/>
    <property type="match status" value="1"/>
</dbReference>
<feature type="domain" description="Helix-hairpin-helix DNA-binding motif class 1" evidence="1">
    <location>
        <begin position="213"/>
        <end position="232"/>
    </location>
</feature>
<dbReference type="GO" id="GO:0015628">
    <property type="term" value="P:protein secretion by the type II secretion system"/>
    <property type="evidence" value="ECO:0007669"/>
    <property type="project" value="TreeGrafter"/>
</dbReference>
<evidence type="ECO:0000313" key="3">
    <source>
        <dbReference type="Proteomes" id="UP000035159"/>
    </source>
</evidence>
<dbReference type="AlphaFoldDB" id="A0A0G2ZH90"/>
<feature type="domain" description="Helix-hairpin-helix DNA-binding motif class 1" evidence="1">
    <location>
        <begin position="243"/>
        <end position="262"/>
    </location>
</feature>
<accession>A0A0G2ZH90</accession>
<dbReference type="GO" id="GO:0015627">
    <property type="term" value="C:type II protein secretion system complex"/>
    <property type="evidence" value="ECO:0007669"/>
    <property type="project" value="TreeGrafter"/>
</dbReference>
<dbReference type="Gene3D" id="1.10.150.280">
    <property type="entry name" value="AF1531-like domain"/>
    <property type="match status" value="2"/>
</dbReference>
<dbReference type="KEGG" id="kpf:IX53_00175"/>
<feature type="domain" description="Helix-hairpin-helix DNA-binding motif class 1" evidence="1">
    <location>
        <begin position="60"/>
        <end position="79"/>
    </location>
</feature>
<feature type="domain" description="Helix-hairpin-helix DNA-binding motif class 1" evidence="1">
    <location>
        <begin position="135"/>
        <end position="154"/>
    </location>
</feature>
<dbReference type="PANTHER" id="PTHR21180">
    <property type="entry name" value="ENDONUCLEASE/EXONUCLEASE/PHOSPHATASE FAMILY DOMAIN-CONTAINING PROTEIN 1"/>
    <property type="match status" value="1"/>
</dbReference>
<dbReference type="Proteomes" id="UP000035159">
    <property type="component" value="Chromosome"/>
</dbReference>
<dbReference type="Pfam" id="PF12836">
    <property type="entry name" value="HHH_3"/>
    <property type="match status" value="3"/>
</dbReference>
<protein>
    <recommendedName>
        <fullName evidence="1">Helix-hairpin-helix DNA-binding motif class 1 domain-containing protein</fullName>
    </recommendedName>
</protein>
<dbReference type="SMART" id="SM00278">
    <property type="entry name" value="HhH1"/>
    <property type="match status" value="6"/>
</dbReference>
<dbReference type="STRING" id="1330330.IX53_00175"/>
<dbReference type="Gene3D" id="1.10.150.320">
    <property type="entry name" value="Photosystem II 12 kDa extrinsic protein"/>
    <property type="match status" value="1"/>
</dbReference>
<dbReference type="EMBL" id="CP011232">
    <property type="protein sequence ID" value="AKI98168.1"/>
    <property type="molecule type" value="Genomic_DNA"/>
</dbReference>
<dbReference type="InterPro" id="IPR051675">
    <property type="entry name" value="Endo/Exo/Phosphatase_dom_1"/>
</dbReference>
<dbReference type="GO" id="GO:0006281">
    <property type="term" value="P:DNA repair"/>
    <property type="evidence" value="ECO:0007669"/>
    <property type="project" value="InterPro"/>
</dbReference>
<dbReference type="NCBIfam" id="TIGR00426">
    <property type="entry name" value="competence protein ComEA helix-hairpin-helix repeat region"/>
    <property type="match status" value="3"/>
</dbReference>
<sequence length="265" mass="29187">MKRLSAKEAQILGAFLFVLIMALVAVLSPENSVESTAGEKLPGMEAKERFPIDINIADIQTLELLPDIGSTKAKSIVAYRETHGGFTSLEDLLNVKGIGPATLEKIKEFISVNQPKQEQTQDTINKLDLNKASLEELIALPGIGDSKAKSIIEYRENRGGFDSIEQLKEVKGIGEKIFAGLKDFITVKTRSGKMRTPATSGPEKLNVNLADIEELQKLPGIGPVLAERIVSYREERGPFKDPLELRNVKGIGDKTLEKIREMIDF</sequence>
<dbReference type="InterPro" id="IPR010994">
    <property type="entry name" value="RuvA_2-like"/>
</dbReference>
<feature type="domain" description="Helix-hairpin-helix DNA-binding motif class 1" evidence="1">
    <location>
        <begin position="90"/>
        <end position="109"/>
    </location>
</feature>
<keyword evidence="3" id="KW-1185">Reference proteome</keyword>
<gene>
    <name evidence="2" type="ORF">IX53_00175</name>
</gene>
<evidence type="ECO:0000259" key="1">
    <source>
        <dbReference type="SMART" id="SM00278"/>
    </source>
</evidence>
<evidence type="ECO:0000313" key="2">
    <source>
        <dbReference type="EMBL" id="AKI98168.1"/>
    </source>
</evidence>
<organism evidence="2 3">
    <name type="scientific">Kosmotoga pacifica</name>
    <dbReference type="NCBI Taxonomy" id="1330330"/>
    <lineage>
        <taxon>Bacteria</taxon>
        <taxon>Thermotogati</taxon>
        <taxon>Thermotogota</taxon>
        <taxon>Thermotogae</taxon>
        <taxon>Kosmotogales</taxon>
        <taxon>Kosmotogaceae</taxon>
        <taxon>Kosmotoga</taxon>
    </lineage>
</organism>
<name>A0A0G2ZH90_9BACT</name>